<feature type="domain" description="BHLH" evidence="9">
    <location>
        <begin position="185"/>
        <end position="234"/>
    </location>
</feature>
<keyword evidence="3" id="KW-0805">Transcription regulation</keyword>
<dbReference type="GO" id="GO:0046983">
    <property type="term" value="F:protein dimerization activity"/>
    <property type="evidence" value="ECO:0007669"/>
    <property type="project" value="InterPro"/>
</dbReference>
<evidence type="ECO:0000313" key="11">
    <source>
        <dbReference type="Proteomes" id="UP001168098"/>
    </source>
</evidence>
<dbReference type="SMART" id="SM00353">
    <property type="entry name" value="HLH"/>
    <property type="match status" value="1"/>
</dbReference>
<evidence type="ECO:0000256" key="8">
    <source>
        <dbReference type="SAM" id="MobiDB-lite"/>
    </source>
</evidence>
<feature type="coiled-coil region" evidence="7">
    <location>
        <begin position="224"/>
        <end position="251"/>
    </location>
</feature>
<comment type="caution">
    <text evidence="10">The sequence shown here is derived from an EMBL/GenBank/DDBJ whole genome shotgun (WGS) entry which is preliminary data.</text>
</comment>
<keyword evidence="4" id="KW-0238">DNA-binding</keyword>
<dbReference type="GO" id="GO:0005634">
    <property type="term" value="C:nucleus"/>
    <property type="evidence" value="ECO:0007669"/>
    <property type="project" value="UniProtKB-SubCell"/>
</dbReference>
<dbReference type="SUPFAM" id="SSF47459">
    <property type="entry name" value="HLH, helix-loop-helix DNA-binding domain"/>
    <property type="match status" value="1"/>
</dbReference>
<feature type="compositionally biased region" description="Polar residues" evidence="8">
    <location>
        <begin position="59"/>
        <end position="69"/>
    </location>
</feature>
<evidence type="ECO:0000256" key="6">
    <source>
        <dbReference type="ARBA" id="ARBA00023242"/>
    </source>
</evidence>
<evidence type="ECO:0000256" key="1">
    <source>
        <dbReference type="ARBA" id="ARBA00004123"/>
    </source>
</evidence>
<dbReference type="PANTHER" id="PTHR45959">
    <property type="entry name" value="BHLH TRANSCRIPTION FACTOR"/>
    <property type="match status" value="1"/>
</dbReference>
<feature type="compositionally biased region" description="Polar residues" evidence="8">
    <location>
        <begin position="158"/>
        <end position="186"/>
    </location>
</feature>
<reference evidence="10 11" key="1">
    <citation type="journal article" date="2023" name="BMC Biotechnol.">
        <title>Vitis rotundifolia cv Carlos genome sequencing.</title>
        <authorList>
            <person name="Huff M."/>
            <person name="Hulse-Kemp A."/>
            <person name="Scheffler B."/>
            <person name="Youngblood R."/>
            <person name="Simpson S."/>
            <person name="Babiker E."/>
            <person name="Staton M."/>
        </authorList>
    </citation>
    <scope>NUCLEOTIDE SEQUENCE [LARGE SCALE GENOMIC DNA]</scope>
    <source>
        <tissue evidence="10">Leaf</tissue>
    </source>
</reference>
<dbReference type="InterPro" id="IPR011598">
    <property type="entry name" value="bHLH_dom"/>
</dbReference>
<evidence type="ECO:0000256" key="2">
    <source>
        <dbReference type="ARBA" id="ARBA00011738"/>
    </source>
</evidence>
<proteinExistence type="predicted"/>
<dbReference type="GO" id="GO:0006355">
    <property type="term" value="P:regulation of DNA-templated transcription"/>
    <property type="evidence" value="ECO:0007669"/>
    <property type="project" value="UniProtKB-ARBA"/>
</dbReference>
<accession>A0AA38YH68</accession>
<dbReference type="PANTHER" id="PTHR45959:SF2">
    <property type="entry name" value="BHLH TRANSCRIPTION FACTOR"/>
    <property type="match status" value="1"/>
</dbReference>
<dbReference type="FunFam" id="4.10.280.10:FF:000095">
    <property type="entry name" value="Basic helix-loop-helix family protein"/>
    <property type="match status" value="1"/>
</dbReference>
<comment type="subunit">
    <text evidence="2">Homodimer.</text>
</comment>
<dbReference type="InterPro" id="IPR052610">
    <property type="entry name" value="bHLH_transcription_regulator"/>
</dbReference>
<feature type="region of interest" description="Disordered" evidence="8">
    <location>
        <begin position="91"/>
        <end position="115"/>
    </location>
</feature>
<protein>
    <recommendedName>
        <fullName evidence="9">BHLH domain-containing protein</fullName>
    </recommendedName>
</protein>
<dbReference type="Proteomes" id="UP001168098">
    <property type="component" value="Unassembled WGS sequence"/>
</dbReference>
<keyword evidence="5" id="KW-0804">Transcription</keyword>
<dbReference type="Pfam" id="PF00010">
    <property type="entry name" value="HLH"/>
    <property type="match status" value="1"/>
</dbReference>
<keyword evidence="7" id="KW-0175">Coiled coil</keyword>
<dbReference type="PROSITE" id="PS50888">
    <property type="entry name" value="BHLH"/>
    <property type="match status" value="1"/>
</dbReference>
<dbReference type="InterPro" id="IPR036638">
    <property type="entry name" value="HLH_DNA-bd_sf"/>
</dbReference>
<evidence type="ECO:0000256" key="4">
    <source>
        <dbReference type="ARBA" id="ARBA00023125"/>
    </source>
</evidence>
<organism evidence="10 11">
    <name type="scientific">Vitis rotundifolia</name>
    <name type="common">Muscadine grape</name>
    <dbReference type="NCBI Taxonomy" id="103349"/>
    <lineage>
        <taxon>Eukaryota</taxon>
        <taxon>Viridiplantae</taxon>
        <taxon>Streptophyta</taxon>
        <taxon>Embryophyta</taxon>
        <taxon>Tracheophyta</taxon>
        <taxon>Spermatophyta</taxon>
        <taxon>Magnoliopsida</taxon>
        <taxon>eudicotyledons</taxon>
        <taxon>Gunneridae</taxon>
        <taxon>Pentapetalae</taxon>
        <taxon>rosids</taxon>
        <taxon>Vitales</taxon>
        <taxon>Vitaceae</taxon>
        <taxon>Viteae</taxon>
        <taxon>Vitis</taxon>
    </lineage>
</organism>
<evidence type="ECO:0000256" key="5">
    <source>
        <dbReference type="ARBA" id="ARBA00023163"/>
    </source>
</evidence>
<feature type="region of interest" description="Disordered" evidence="8">
    <location>
        <begin position="158"/>
        <end position="191"/>
    </location>
</feature>
<sequence>MDISSDRWFSDLGMDDYNFIDPCHVNSLDEFTTQHITTALGEDLRAPSLSSDHESYSSYPTLNPETTSTTFSASSIETHYTSFGRPAKQLKTNSWSSDTKQHVIPKPPPSSSSSLLSFMNNGSPPAVNTHQYYGDCTMKPKDEVISHGNVNFPSQISKGSYENQNHVPKANQGTKRVTPMRRTSSHAQDHIMAERKRREKLSQRFIALSALVPGLKKMDKASVLGDAIKYLKQLQERVKSLEEQMKETTVESVVFIKKSHLSADDETSSCDENFDGCTEDAVRDIEARVSDKNVLIRIHCKKQKGFVAKVLGEIEEHHLSVVNSSVLLFGKHAMDITVVAQMGDEFQVTVKDLVNNLRLAFLKFI</sequence>
<dbReference type="EMBL" id="JARBHA010000020">
    <property type="protein sequence ID" value="KAJ9670367.1"/>
    <property type="molecule type" value="Genomic_DNA"/>
</dbReference>
<evidence type="ECO:0000256" key="7">
    <source>
        <dbReference type="SAM" id="Coils"/>
    </source>
</evidence>
<feature type="region of interest" description="Disordered" evidence="8">
    <location>
        <begin position="47"/>
        <end position="69"/>
    </location>
</feature>
<gene>
    <name evidence="10" type="ORF">PVL29_026730</name>
</gene>
<evidence type="ECO:0000256" key="3">
    <source>
        <dbReference type="ARBA" id="ARBA00023015"/>
    </source>
</evidence>
<dbReference type="CDD" id="cd11452">
    <property type="entry name" value="bHLH_AtNAI1_like"/>
    <property type="match status" value="1"/>
</dbReference>
<comment type="subcellular location">
    <subcellularLocation>
        <location evidence="1">Nucleus</location>
    </subcellularLocation>
</comment>
<name>A0AA38YH68_VITRO</name>
<evidence type="ECO:0000259" key="9">
    <source>
        <dbReference type="PROSITE" id="PS50888"/>
    </source>
</evidence>
<evidence type="ECO:0000313" key="10">
    <source>
        <dbReference type="EMBL" id="KAJ9670367.1"/>
    </source>
</evidence>
<keyword evidence="6" id="KW-0539">Nucleus</keyword>
<dbReference type="AlphaFoldDB" id="A0AA38YH68"/>
<dbReference type="GO" id="GO:0003677">
    <property type="term" value="F:DNA binding"/>
    <property type="evidence" value="ECO:0007669"/>
    <property type="project" value="UniProtKB-KW"/>
</dbReference>
<keyword evidence="11" id="KW-1185">Reference proteome</keyword>
<dbReference type="Gene3D" id="4.10.280.10">
    <property type="entry name" value="Helix-loop-helix DNA-binding domain"/>
    <property type="match status" value="1"/>
</dbReference>